<dbReference type="InterPro" id="IPR042099">
    <property type="entry name" value="ANL_N_sf"/>
</dbReference>
<accession>A0A4C1T5D6</accession>
<evidence type="ECO:0000256" key="4">
    <source>
        <dbReference type="ARBA" id="ARBA00022842"/>
    </source>
</evidence>
<dbReference type="Gene3D" id="3.30.540.10">
    <property type="entry name" value="Fructose-1,6-Bisphosphatase, subunit A, domain 1"/>
    <property type="match status" value="1"/>
</dbReference>
<dbReference type="InterPro" id="IPR020583">
    <property type="entry name" value="Inositol_monoP_metal-BS"/>
</dbReference>
<dbReference type="GO" id="GO:0003987">
    <property type="term" value="F:acetate-CoA ligase activity"/>
    <property type="evidence" value="ECO:0007669"/>
    <property type="project" value="UniProtKB-EC"/>
</dbReference>
<dbReference type="FunFam" id="3.30.540.10:FF:000004">
    <property type="entry name" value="Inositol-1-monophosphatase"/>
    <property type="match status" value="1"/>
</dbReference>
<feature type="binding site" evidence="5">
    <location>
        <position position="356"/>
    </location>
    <ligand>
        <name>Mg(2+)</name>
        <dbReference type="ChEBI" id="CHEBI:18420"/>
        <label>1</label>
        <note>catalytic</note>
    </ligand>
</feature>
<name>A0A4C1T5D6_EUMVA</name>
<comment type="similarity">
    <text evidence="1">Belongs to the inositol monophosphatase superfamily.</text>
</comment>
<dbReference type="AlphaFoldDB" id="A0A4C1T5D6"/>
<dbReference type="GO" id="GO:0006085">
    <property type="term" value="P:acetyl-CoA biosynthetic process"/>
    <property type="evidence" value="ECO:0007669"/>
    <property type="project" value="TreeGrafter"/>
</dbReference>
<dbReference type="PANTHER" id="PTHR24095">
    <property type="entry name" value="ACETYL-COENZYME A SYNTHETASE"/>
    <property type="match status" value="1"/>
</dbReference>
<dbReference type="PRINTS" id="PR00377">
    <property type="entry name" value="IMPHPHTASES"/>
</dbReference>
<evidence type="ECO:0000256" key="3">
    <source>
        <dbReference type="ARBA" id="ARBA00022723"/>
    </source>
</evidence>
<evidence type="ECO:0000256" key="2">
    <source>
        <dbReference type="ARBA" id="ARBA00013275"/>
    </source>
</evidence>
<dbReference type="Proteomes" id="UP000299102">
    <property type="component" value="Unassembled WGS sequence"/>
</dbReference>
<keyword evidence="4 5" id="KW-0460">Magnesium</keyword>
<proteinExistence type="inferred from homology"/>
<evidence type="ECO:0000256" key="1">
    <source>
        <dbReference type="ARBA" id="ARBA00009759"/>
    </source>
</evidence>
<evidence type="ECO:0000313" key="7">
    <source>
        <dbReference type="EMBL" id="GBP08678.1"/>
    </source>
</evidence>
<dbReference type="PROSITE" id="PS00629">
    <property type="entry name" value="IMP_1"/>
    <property type="match status" value="1"/>
</dbReference>
<dbReference type="OrthoDB" id="1706066at2759"/>
<dbReference type="GO" id="GO:0046872">
    <property type="term" value="F:metal ion binding"/>
    <property type="evidence" value="ECO:0007669"/>
    <property type="project" value="UniProtKB-KW"/>
</dbReference>
<sequence>MGHTVDKCIVVSHLKRVTACQENHVEQDIPWTDDRDFWWHEEMEDKEPACYPEWMDAEDPLFMLYTSGSTGKPKGVLHTTGGYLLYAATTFKIVFDYKPGDIYWCTADIGWITGHTTLCMDLANGASSVIFEGTPFYPDNDRYWAVIDKYKVNQFYTAPTAIRALMKFGDGPVLKHKLDHFESLGSVGEPINPEAWLWYYRYVGKERCSIVDTFWQTETEWSCHAPLPGCTPMKPGSAYEERIGPFAMPDVVQHAPAYQDAFRLVIYRTLAKMVDSLLDLSKCFEVINHLVNKAGEEFVCKQGDIDLVTETDKEVEQLLMNGIKEQFPDHKFIGEEESSAEGRPEAINRFPTWIIDPVDGTMNFVHAFPHSCISVGLVVNKVTELAIVYNPLLKQPLPLVEARVHFTMTSP</sequence>
<dbReference type="SUPFAM" id="SSF56655">
    <property type="entry name" value="Carbohydrate phosphatase"/>
    <property type="match status" value="1"/>
</dbReference>
<organism evidence="7 8">
    <name type="scientific">Eumeta variegata</name>
    <name type="common">Bagworm moth</name>
    <name type="synonym">Eumeta japonica</name>
    <dbReference type="NCBI Taxonomy" id="151549"/>
    <lineage>
        <taxon>Eukaryota</taxon>
        <taxon>Metazoa</taxon>
        <taxon>Ecdysozoa</taxon>
        <taxon>Arthropoda</taxon>
        <taxon>Hexapoda</taxon>
        <taxon>Insecta</taxon>
        <taxon>Pterygota</taxon>
        <taxon>Neoptera</taxon>
        <taxon>Endopterygota</taxon>
        <taxon>Lepidoptera</taxon>
        <taxon>Glossata</taxon>
        <taxon>Ditrysia</taxon>
        <taxon>Tineoidea</taxon>
        <taxon>Psychidae</taxon>
        <taxon>Oiketicinae</taxon>
        <taxon>Eumeta</taxon>
    </lineage>
</organism>
<feature type="binding site" evidence="5">
    <location>
        <position position="359"/>
    </location>
    <ligand>
        <name>Mg(2+)</name>
        <dbReference type="ChEBI" id="CHEBI:18420"/>
        <label>1</label>
        <note>catalytic</note>
    </ligand>
</feature>
<dbReference type="EC" id="6.2.1.1" evidence="2"/>
<dbReference type="STRING" id="151549.A0A4C1T5D6"/>
<comment type="caution">
    <text evidence="7">The sequence shown here is derived from an EMBL/GenBank/DDBJ whole genome shotgun (WGS) entry which is preliminary data.</text>
</comment>
<dbReference type="Gene3D" id="3.40.50.12780">
    <property type="entry name" value="N-terminal domain of ligase-like"/>
    <property type="match status" value="1"/>
</dbReference>
<keyword evidence="8" id="KW-1185">Reference proteome</keyword>
<dbReference type="InterPro" id="IPR020845">
    <property type="entry name" value="AMP-binding_CS"/>
</dbReference>
<keyword evidence="3 5" id="KW-0479">Metal-binding</keyword>
<evidence type="ECO:0000256" key="5">
    <source>
        <dbReference type="PIRSR" id="PIRSR600760-2"/>
    </source>
</evidence>
<evidence type="ECO:0000313" key="8">
    <source>
        <dbReference type="Proteomes" id="UP000299102"/>
    </source>
</evidence>
<feature type="domain" description="AMP-dependent synthetase/ligase" evidence="6">
    <location>
        <begin position="19"/>
        <end position="230"/>
    </location>
</feature>
<dbReference type="Pfam" id="PF00501">
    <property type="entry name" value="AMP-binding"/>
    <property type="match status" value="1"/>
</dbReference>
<dbReference type="EMBL" id="BGZK01004387">
    <property type="protein sequence ID" value="GBP08678.1"/>
    <property type="molecule type" value="Genomic_DNA"/>
</dbReference>
<dbReference type="Pfam" id="PF00459">
    <property type="entry name" value="Inositol_P"/>
    <property type="match status" value="1"/>
</dbReference>
<comment type="cofactor">
    <cofactor evidence="5">
        <name>Mg(2+)</name>
        <dbReference type="ChEBI" id="CHEBI:18420"/>
    </cofactor>
</comment>
<dbReference type="PROSITE" id="PS00455">
    <property type="entry name" value="AMP_BINDING"/>
    <property type="match status" value="1"/>
</dbReference>
<dbReference type="PANTHER" id="PTHR24095:SF244">
    <property type="entry name" value="ACETYL-COENZYME A SYNTHETASE"/>
    <property type="match status" value="1"/>
</dbReference>
<dbReference type="InterPro" id="IPR000760">
    <property type="entry name" value="Inositol_monophosphatase-like"/>
</dbReference>
<dbReference type="InterPro" id="IPR000873">
    <property type="entry name" value="AMP-dep_synth/lig_dom"/>
</dbReference>
<gene>
    <name evidence="7" type="primary">AcCoAS</name>
    <name evidence="7" type="ORF">EVAR_72271_1</name>
</gene>
<feature type="binding site" evidence="5">
    <location>
        <position position="335"/>
    </location>
    <ligand>
        <name>Mg(2+)</name>
        <dbReference type="ChEBI" id="CHEBI:18420"/>
        <label>1</label>
        <note>catalytic</note>
    </ligand>
</feature>
<protein>
    <recommendedName>
        <fullName evidence="2">acetate--CoA ligase</fullName>
        <ecNumber evidence="2">6.2.1.1</ecNumber>
    </recommendedName>
</protein>
<reference evidence="7 8" key="1">
    <citation type="journal article" date="2019" name="Commun. Biol.">
        <title>The bagworm genome reveals a unique fibroin gene that provides high tensile strength.</title>
        <authorList>
            <person name="Kono N."/>
            <person name="Nakamura H."/>
            <person name="Ohtoshi R."/>
            <person name="Tomita M."/>
            <person name="Numata K."/>
            <person name="Arakawa K."/>
        </authorList>
    </citation>
    <scope>NUCLEOTIDE SEQUENCE [LARGE SCALE GENOMIC DNA]</scope>
</reference>
<dbReference type="SUPFAM" id="SSF56801">
    <property type="entry name" value="Acetyl-CoA synthetase-like"/>
    <property type="match status" value="1"/>
</dbReference>
<evidence type="ECO:0000259" key="6">
    <source>
        <dbReference type="Pfam" id="PF00501"/>
    </source>
</evidence>